<feature type="signal peptide" evidence="1">
    <location>
        <begin position="1"/>
        <end position="18"/>
    </location>
</feature>
<reference evidence="3 4" key="1">
    <citation type="journal article" date="2015" name="Genome Announc.">
        <title>Expanding the biotechnology potential of lactobacilli through comparative genomics of 213 strains and associated genera.</title>
        <authorList>
            <person name="Sun Z."/>
            <person name="Harris H.M."/>
            <person name="McCann A."/>
            <person name="Guo C."/>
            <person name="Argimon S."/>
            <person name="Zhang W."/>
            <person name="Yang X."/>
            <person name="Jeffery I.B."/>
            <person name="Cooney J.C."/>
            <person name="Kagawa T.F."/>
            <person name="Liu W."/>
            <person name="Song Y."/>
            <person name="Salvetti E."/>
            <person name="Wrobel A."/>
            <person name="Rasinkangas P."/>
            <person name="Parkhill J."/>
            <person name="Rea M.C."/>
            <person name="O'Sullivan O."/>
            <person name="Ritari J."/>
            <person name="Douillard F.P."/>
            <person name="Paul Ross R."/>
            <person name="Yang R."/>
            <person name="Briner A.E."/>
            <person name="Felis G.E."/>
            <person name="de Vos W.M."/>
            <person name="Barrangou R."/>
            <person name="Klaenhammer T.R."/>
            <person name="Caufield P.W."/>
            <person name="Cui Y."/>
            <person name="Zhang H."/>
            <person name="O'Toole P.W."/>
        </authorList>
    </citation>
    <scope>NUCLEOTIDE SEQUENCE [LARGE SCALE GENOMIC DNA]</scope>
    <source>
        <strain evidence="3 4">DSM 24716</strain>
    </source>
</reference>
<keyword evidence="1" id="KW-0732">Signal</keyword>
<feature type="domain" description="S-layer protein C-terminal" evidence="2">
    <location>
        <begin position="130"/>
        <end position="176"/>
    </location>
</feature>
<evidence type="ECO:0000259" key="2">
    <source>
        <dbReference type="Pfam" id="PF03217"/>
    </source>
</evidence>
<evidence type="ECO:0000313" key="3">
    <source>
        <dbReference type="EMBL" id="KRN99097.1"/>
    </source>
</evidence>
<feature type="chain" id="PRO_5039097484" description="S-layer protein C-terminal domain-containing protein" evidence="1">
    <location>
        <begin position="19"/>
        <end position="249"/>
    </location>
</feature>
<gene>
    <name evidence="3" type="ORF">IV57_GL000522</name>
</gene>
<dbReference type="Pfam" id="PF03217">
    <property type="entry name" value="SlpA"/>
    <property type="match status" value="1"/>
</dbReference>
<protein>
    <recommendedName>
        <fullName evidence="2">S-layer protein C-terminal domain-containing protein</fullName>
    </recommendedName>
</protein>
<proteinExistence type="predicted"/>
<dbReference type="AlphaFoldDB" id="A0A0R2LB11"/>
<sequence>MVQKSLLIASLLAVGASATTFTSIINPNTVKAEVNSTITNATVTITVPRAQLYAQNGTPLDRGLTQGTAWHVDSQASTAIGNLYRVSTNAYVRASDVNLLINTPGIAENNHQGMGQILMRNYNLKITAPQAKLYDMNGNVLSHALTQDTTWKVGIQNNIPSGTYYSVSTNEYVKASDVYLYSTVQAAPKQTITITTNYAAPVSNQYGQIIPGRYLPAYTSWATDHYTVINNVGYHRVSTNEYVNDYYVR</sequence>
<organism evidence="3 4">
    <name type="scientific">Companilactobacillus kimchiensis</name>
    <dbReference type="NCBI Taxonomy" id="993692"/>
    <lineage>
        <taxon>Bacteria</taxon>
        <taxon>Bacillati</taxon>
        <taxon>Bacillota</taxon>
        <taxon>Bacilli</taxon>
        <taxon>Lactobacillales</taxon>
        <taxon>Lactobacillaceae</taxon>
        <taxon>Companilactobacillus</taxon>
    </lineage>
</organism>
<evidence type="ECO:0000313" key="4">
    <source>
        <dbReference type="Proteomes" id="UP000051006"/>
    </source>
</evidence>
<dbReference type="InterPro" id="IPR024968">
    <property type="entry name" value="SlpA_C_lactobacillus"/>
</dbReference>
<comment type="caution">
    <text evidence="3">The sequence shown here is derived from an EMBL/GenBank/DDBJ whole genome shotgun (WGS) entry which is preliminary data.</text>
</comment>
<dbReference type="PATRIC" id="fig|993692.3.peg.527"/>
<dbReference type="EMBL" id="JQCF01000012">
    <property type="protein sequence ID" value="KRN99097.1"/>
    <property type="molecule type" value="Genomic_DNA"/>
</dbReference>
<name>A0A0R2LB11_9LACO</name>
<evidence type="ECO:0000256" key="1">
    <source>
        <dbReference type="SAM" id="SignalP"/>
    </source>
</evidence>
<dbReference type="Proteomes" id="UP000051006">
    <property type="component" value="Unassembled WGS sequence"/>
</dbReference>
<keyword evidence="4" id="KW-1185">Reference proteome</keyword>
<accession>A0A0R2LB11</accession>